<dbReference type="RefSeq" id="WP_149817312.1">
    <property type="nucleotide sequence ID" value="NZ_VUOA01000019.1"/>
</dbReference>
<proteinExistence type="predicted"/>
<comment type="caution">
    <text evidence="2">The sequence shown here is derived from an EMBL/GenBank/DDBJ whole genome shotgun (WGS) entry which is preliminary data.</text>
</comment>
<dbReference type="AlphaFoldDB" id="A0A5B2VEQ3"/>
<organism evidence="2 3">
    <name type="scientific">Salinarimonas soli</name>
    <dbReference type="NCBI Taxonomy" id="1638099"/>
    <lineage>
        <taxon>Bacteria</taxon>
        <taxon>Pseudomonadati</taxon>
        <taxon>Pseudomonadota</taxon>
        <taxon>Alphaproteobacteria</taxon>
        <taxon>Hyphomicrobiales</taxon>
        <taxon>Salinarimonadaceae</taxon>
        <taxon>Salinarimonas</taxon>
    </lineage>
</organism>
<protein>
    <submittedName>
        <fullName evidence="2">Uncharacterized protein</fullName>
    </submittedName>
</protein>
<gene>
    <name evidence="2" type="ORF">F0L46_10800</name>
</gene>
<dbReference type="OrthoDB" id="7996708at2"/>
<reference evidence="2 3" key="2">
    <citation type="submission" date="2019-09" db="EMBL/GenBank/DDBJ databases">
        <authorList>
            <person name="Jin C."/>
        </authorList>
    </citation>
    <scope>NUCLEOTIDE SEQUENCE [LARGE SCALE GENOMIC DNA]</scope>
    <source>
        <strain evidence="2 3">BN140002</strain>
    </source>
</reference>
<evidence type="ECO:0000256" key="1">
    <source>
        <dbReference type="SAM" id="SignalP"/>
    </source>
</evidence>
<sequence>MPLPALPLAFAFILAALPAHSQGAAAPPTPPSSPGEITPPSPLAVETAAYVYAAANICGFRINPEAFDGLLRQRGSTAADLRLQGPFGGRIRTRFVMLSNGMAGDRNAACATVWRELGTEGSLAANVVAEAKSP</sequence>
<keyword evidence="1" id="KW-0732">Signal</keyword>
<dbReference type="EMBL" id="VUOA01000019">
    <property type="protein sequence ID" value="KAA2237474.1"/>
    <property type="molecule type" value="Genomic_DNA"/>
</dbReference>
<accession>A0A5B2VEQ3</accession>
<dbReference type="Proteomes" id="UP000323142">
    <property type="component" value="Unassembled WGS sequence"/>
</dbReference>
<keyword evidence="3" id="KW-1185">Reference proteome</keyword>
<name>A0A5B2VEQ3_9HYPH</name>
<reference evidence="2 3" key="1">
    <citation type="submission" date="2019-09" db="EMBL/GenBank/DDBJ databases">
        <title>Salinarimonas rosea gen. nov., sp. nov., a new member of the a-2 subgroup of the Proteobacteria.</title>
        <authorList>
            <person name="Liu J."/>
        </authorList>
    </citation>
    <scope>NUCLEOTIDE SEQUENCE [LARGE SCALE GENOMIC DNA]</scope>
    <source>
        <strain evidence="2 3">BN140002</strain>
    </source>
</reference>
<feature type="signal peptide" evidence="1">
    <location>
        <begin position="1"/>
        <end position="21"/>
    </location>
</feature>
<evidence type="ECO:0000313" key="2">
    <source>
        <dbReference type="EMBL" id="KAA2237474.1"/>
    </source>
</evidence>
<feature type="chain" id="PRO_5022760037" evidence="1">
    <location>
        <begin position="22"/>
        <end position="134"/>
    </location>
</feature>
<evidence type="ECO:0000313" key="3">
    <source>
        <dbReference type="Proteomes" id="UP000323142"/>
    </source>
</evidence>